<dbReference type="EC" id="1.13.11.53" evidence="11"/>
<evidence type="ECO:0000256" key="4">
    <source>
        <dbReference type="ARBA" id="ARBA00022605"/>
    </source>
</evidence>
<dbReference type="GO" id="GO:0010309">
    <property type="term" value="F:acireductone dioxygenase [iron(II)-requiring] activity"/>
    <property type="evidence" value="ECO:0007669"/>
    <property type="project" value="UniProtKB-UniRule"/>
</dbReference>
<dbReference type="GO" id="GO:0019509">
    <property type="term" value="P:L-methionine salvage from methylthioadenosine"/>
    <property type="evidence" value="ECO:0007669"/>
    <property type="project" value="UniProtKB-UniRule"/>
</dbReference>
<feature type="binding site" evidence="11">
    <location>
        <position position="95"/>
    </location>
    <ligand>
        <name>Fe(2+)</name>
        <dbReference type="ChEBI" id="CHEBI:29033"/>
        <note>for iron-dependent acireductone dioxygenase activity</note>
    </ligand>
</feature>
<dbReference type="UniPathway" id="UPA00904">
    <property type="reaction ID" value="UER00878"/>
</dbReference>
<keyword evidence="2 11" id="KW-0963">Cytoplasm</keyword>
<evidence type="ECO:0000256" key="3">
    <source>
        <dbReference type="ARBA" id="ARBA00022596"/>
    </source>
</evidence>
<feature type="binding site" evidence="11">
    <location>
        <position position="134"/>
    </location>
    <ligand>
        <name>Ni(2+)</name>
        <dbReference type="ChEBI" id="CHEBI:49786"/>
        <note>for nickel-dependent acireductone dioxygenase activity</note>
    </ligand>
</feature>
<comment type="pathway">
    <text evidence="11">Amino-acid biosynthesis; L-methionine biosynthesis via salvage pathway; L-methionine from S-methyl-5-thio-alpha-D-ribose 1-phosphate: step 5/6.</text>
</comment>
<dbReference type="Pfam" id="PF03079">
    <property type="entry name" value="ARD"/>
    <property type="match status" value="1"/>
</dbReference>
<evidence type="ECO:0000256" key="5">
    <source>
        <dbReference type="ARBA" id="ARBA00022723"/>
    </source>
</evidence>
<dbReference type="Gene3D" id="2.60.120.10">
    <property type="entry name" value="Jelly Rolls"/>
    <property type="match status" value="1"/>
</dbReference>
<feature type="binding site" evidence="11">
    <location>
        <position position="89"/>
    </location>
    <ligand>
        <name>Ni(2+)</name>
        <dbReference type="ChEBI" id="CHEBI:49786"/>
        <note>for nickel-dependent acireductone dioxygenase activity</note>
    </ligand>
</feature>
<dbReference type="PANTHER" id="PTHR23418">
    <property type="entry name" value="ACIREDUCTONE DIOXYGENASE"/>
    <property type="match status" value="1"/>
</dbReference>
<keyword evidence="5 11" id="KW-0479">Metal-binding</keyword>
<evidence type="ECO:0000256" key="7">
    <source>
        <dbReference type="ARBA" id="ARBA00023002"/>
    </source>
</evidence>
<comment type="subcellular location">
    <subcellularLocation>
        <location evidence="11">Cytoplasm</location>
    </subcellularLocation>
    <subcellularLocation>
        <location evidence="11">Nucleus</location>
    </subcellularLocation>
</comment>
<comment type="similarity">
    <text evidence="11">Belongs to the acireductone dioxygenase (ARD) family.</text>
</comment>
<dbReference type="InterPro" id="IPR014710">
    <property type="entry name" value="RmlC-like_jellyroll"/>
</dbReference>
<dbReference type="OrthoDB" id="1867259at2759"/>
<evidence type="ECO:0000256" key="1">
    <source>
        <dbReference type="ARBA" id="ARBA00000428"/>
    </source>
</evidence>
<dbReference type="InterPro" id="IPR004313">
    <property type="entry name" value="ARD"/>
</dbReference>
<comment type="function">
    <text evidence="11">Catalyzes 2 different reactions between oxygen and the acireductone 1,2-dihydroxy-3-keto-5-methylthiopentene (DHK-MTPene) depending upon the metal bound in the active site. Fe-containing acireductone dioxygenase (Fe-ARD) produces formate and 2-keto-4-methylthiobutyrate (KMTB), the alpha-ketoacid precursor of methionine in the methionine recycle pathway. Ni-containing acireductone dioxygenase (Ni-ARD) produces methylthiopropionate, carbon monoxide and formate, and does not lie on the methionine recycle pathway.</text>
</comment>
<gene>
    <name evidence="12" type="primary">LOC114324214</name>
</gene>
<evidence type="ECO:0000256" key="9">
    <source>
        <dbReference type="ARBA" id="ARBA00023167"/>
    </source>
</evidence>
<dbReference type="EC" id="1.13.11.54" evidence="11"/>
<dbReference type="GO" id="GO:0005737">
    <property type="term" value="C:cytoplasm"/>
    <property type="evidence" value="ECO:0007669"/>
    <property type="project" value="UniProtKB-SubCell"/>
</dbReference>
<dbReference type="AlphaFoldDB" id="A0A6P7F1I9"/>
<keyword evidence="3 11" id="KW-0533">Nickel</keyword>
<dbReference type="HAMAP" id="MF_03154">
    <property type="entry name" value="Salvage_MtnD_euk"/>
    <property type="match status" value="1"/>
</dbReference>
<keyword evidence="4 11" id="KW-0028">Amino-acid biosynthesis</keyword>
<keyword evidence="10 11" id="KW-0539">Nucleus</keyword>
<feature type="binding site" evidence="11">
    <location>
        <position position="91"/>
    </location>
    <ligand>
        <name>Ni(2+)</name>
        <dbReference type="ChEBI" id="CHEBI:49786"/>
        <note>for nickel-dependent acireductone dioxygenase activity</note>
    </ligand>
</feature>
<keyword evidence="6 11" id="KW-0223">Dioxygenase</keyword>
<comment type="catalytic activity">
    <reaction evidence="1 11">
        <text>1,2-dihydroxy-5-(methylsulfanyl)pent-1-en-3-one + O2 = 4-methylsulfanyl-2-oxobutanoate + formate + 2 H(+)</text>
        <dbReference type="Rhea" id="RHEA:24504"/>
        <dbReference type="ChEBI" id="CHEBI:15378"/>
        <dbReference type="ChEBI" id="CHEBI:15379"/>
        <dbReference type="ChEBI" id="CHEBI:15740"/>
        <dbReference type="ChEBI" id="CHEBI:16723"/>
        <dbReference type="ChEBI" id="CHEBI:49252"/>
        <dbReference type="EC" id="1.13.11.54"/>
    </reaction>
</comment>
<dbReference type="GO" id="GO:0010308">
    <property type="term" value="F:acireductone dioxygenase (Ni2+-requiring) activity"/>
    <property type="evidence" value="ECO:0007669"/>
    <property type="project" value="UniProtKB-UniRule"/>
</dbReference>
<evidence type="ECO:0000256" key="8">
    <source>
        <dbReference type="ARBA" id="ARBA00023004"/>
    </source>
</evidence>
<dbReference type="InterPro" id="IPR027496">
    <property type="entry name" value="ARD_euk"/>
</dbReference>
<feature type="binding site" evidence="11">
    <location>
        <position position="89"/>
    </location>
    <ligand>
        <name>Fe(2+)</name>
        <dbReference type="ChEBI" id="CHEBI:29033"/>
        <note>for iron-dependent acireductone dioxygenase activity</note>
    </ligand>
</feature>
<dbReference type="InterPro" id="IPR011051">
    <property type="entry name" value="RmlC_Cupin_sf"/>
</dbReference>
<keyword evidence="8 11" id="KW-0408">Iron</keyword>
<evidence type="ECO:0000313" key="12">
    <source>
        <dbReference type="RefSeq" id="XP_028127783.1"/>
    </source>
</evidence>
<evidence type="ECO:0000256" key="11">
    <source>
        <dbReference type="HAMAP-Rule" id="MF_03154"/>
    </source>
</evidence>
<feature type="binding site" evidence="11">
    <location>
        <position position="91"/>
    </location>
    <ligand>
        <name>Fe(2+)</name>
        <dbReference type="ChEBI" id="CHEBI:29033"/>
        <note>for iron-dependent acireductone dioxygenase activity</note>
    </ligand>
</feature>
<dbReference type="FunFam" id="2.60.120.10:FF:000099">
    <property type="entry name" value="1,2-dihydroxy-3-keto-5-methylthiopentene dioxygenase"/>
    <property type="match status" value="1"/>
</dbReference>
<proteinExistence type="inferred from homology"/>
<comment type="catalytic activity">
    <reaction evidence="11">
        <text>1,2-dihydroxy-5-(methylsulfanyl)pent-1-en-3-one + O2 = 3-(methylsulfanyl)propanoate + CO + formate + 2 H(+)</text>
        <dbReference type="Rhea" id="RHEA:14161"/>
        <dbReference type="ChEBI" id="CHEBI:15378"/>
        <dbReference type="ChEBI" id="CHEBI:15379"/>
        <dbReference type="ChEBI" id="CHEBI:15740"/>
        <dbReference type="ChEBI" id="CHEBI:17245"/>
        <dbReference type="ChEBI" id="CHEBI:49016"/>
        <dbReference type="ChEBI" id="CHEBI:49252"/>
        <dbReference type="EC" id="1.13.11.53"/>
    </reaction>
</comment>
<protein>
    <recommendedName>
        <fullName evidence="11">Acireductone dioxygenase</fullName>
    </recommendedName>
    <alternativeName>
        <fullName evidence="11">Acireductone dioxygenase (Fe(2+)-requiring)</fullName>
        <shortName evidence="11">ARD'</shortName>
        <shortName evidence="11">Fe-ARD</shortName>
        <ecNumber evidence="11">1.13.11.54</ecNumber>
    </alternativeName>
    <alternativeName>
        <fullName evidence="11">Acireductone dioxygenase (Ni(2+)-requiring)</fullName>
        <shortName evidence="11">ARD</shortName>
        <shortName evidence="11">Ni-ARD</shortName>
        <ecNumber evidence="11">1.13.11.53</ecNumber>
    </alternativeName>
</protein>
<name>A0A6P7F1I9_DIAVI</name>
<feature type="binding site" evidence="11">
    <location>
        <position position="95"/>
    </location>
    <ligand>
        <name>Ni(2+)</name>
        <dbReference type="ChEBI" id="CHEBI:49786"/>
        <note>for nickel-dependent acireductone dioxygenase activity</note>
    </ligand>
</feature>
<dbReference type="PANTHER" id="PTHR23418:SF0">
    <property type="entry name" value="ACIREDUCTONE DIOXYGENASE"/>
    <property type="match status" value="1"/>
</dbReference>
<evidence type="ECO:0000256" key="6">
    <source>
        <dbReference type="ARBA" id="ARBA00022964"/>
    </source>
</evidence>
<keyword evidence="7 11" id="KW-0560">Oxidoreductase</keyword>
<dbReference type="InParanoid" id="A0A6P7F1I9"/>
<dbReference type="KEGG" id="dvv:114324214"/>
<dbReference type="SUPFAM" id="SSF51182">
    <property type="entry name" value="RmlC-like cupins"/>
    <property type="match status" value="1"/>
</dbReference>
<dbReference type="GO" id="GO:0016151">
    <property type="term" value="F:nickel cation binding"/>
    <property type="evidence" value="ECO:0007669"/>
    <property type="project" value="UniProtKB-UniRule"/>
</dbReference>
<dbReference type="CDD" id="cd02232">
    <property type="entry name" value="cupin_ARD"/>
    <property type="match status" value="1"/>
</dbReference>
<feature type="binding site" evidence="11">
    <location>
        <position position="134"/>
    </location>
    <ligand>
        <name>Fe(2+)</name>
        <dbReference type="ChEBI" id="CHEBI:29033"/>
        <note>for iron-dependent acireductone dioxygenase activity</note>
    </ligand>
</feature>
<organism evidence="12">
    <name type="scientific">Diabrotica virgifera virgifera</name>
    <name type="common">western corn rootworm</name>
    <dbReference type="NCBI Taxonomy" id="50390"/>
    <lineage>
        <taxon>Eukaryota</taxon>
        <taxon>Metazoa</taxon>
        <taxon>Ecdysozoa</taxon>
        <taxon>Arthropoda</taxon>
        <taxon>Hexapoda</taxon>
        <taxon>Insecta</taxon>
        <taxon>Pterygota</taxon>
        <taxon>Neoptera</taxon>
        <taxon>Endopterygota</taxon>
        <taxon>Coleoptera</taxon>
        <taxon>Polyphaga</taxon>
        <taxon>Cucujiformia</taxon>
        <taxon>Chrysomeloidea</taxon>
        <taxon>Chrysomelidae</taxon>
        <taxon>Galerucinae</taxon>
        <taxon>Diabroticina</taxon>
        <taxon>Diabroticites</taxon>
        <taxon>Diabrotica</taxon>
    </lineage>
</organism>
<dbReference type="RefSeq" id="XP_028127783.1">
    <property type="nucleotide sequence ID" value="XM_028271982.1"/>
</dbReference>
<comment type="cofactor">
    <cofactor evidence="11">
        <name>Fe(2+)</name>
        <dbReference type="ChEBI" id="CHEBI:29033"/>
    </cofactor>
    <cofactor evidence="11">
        <name>Ni(2+)</name>
        <dbReference type="ChEBI" id="CHEBI:49786"/>
    </cofactor>
    <text evidence="11">Binds either 1 Fe or Ni cation per monomer. Iron-binding promotes an acireductone dioxygenase reaction producing 2-keto-4-methylthiobutyrate, while nickel-binding promotes an acireductone dioxygenase reaction producing 3-(methylsulfanyl)propanoate.</text>
</comment>
<evidence type="ECO:0000256" key="2">
    <source>
        <dbReference type="ARBA" id="ARBA00022490"/>
    </source>
</evidence>
<accession>A0A6P7F1I9</accession>
<reference evidence="12" key="1">
    <citation type="submission" date="2025-08" db="UniProtKB">
        <authorList>
            <consortium name="RefSeq"/>
        </authorList>
    </citation>
    <scope>IDENTIFICATION</scope>
    <source>
        <tissue evidence="12">Whole insect</tissue>
    </source>
</reference>
<keyword evidence="9 11" id="KW-0486">Methionine biosynthesis</keyword>
<dbReference type="GO" id="GO:0005634">
    <property type="term" value="C:nucleus"/>
    <property type="evidence" value="ECO:0007669"/>
    <property type="project" value="UniProtKB-SubCell"/>
</dbReference>
<sequence>MVRAWYMDNDSASDKNLPHQKIPGEYININDLNSSLGVKYYKINIATIDTDGVLDKIKEQNGCHYEDEITTEKCLQNNGEMSKIFYTEHLHRDDEIRLCVEGSAYFDVRDRSEEWVRIEIVPGDLLILPSGIYHRFTLDTQNHIILRRFFISDANWSSFNRPSDNMDCRKNYVQKLQN</sequence>
<dbReference type="GO" id="GO:0005506">
    <property type="term" value="F:iron ion binding"/>
    <property type="evidence" value="ECO:0007669"/>
    <property type="project" value="UniProtKB-UniRule"/>
</dbReference>
<evidence type="ECO:0000256" key="10">
    <source>
        <dbReference type="ARBA" id="ARBA00023242"/>
    </source>
</evidence>